<comment type="caution">
    <text evidence="3">The sequence shown here is derived from an EMBL/GenBank/DDBJ whole genome shotgun (WGS) entry which is preliminary data.</text>
</comment>
<evidence type="ECO:0000313" key="3">
    <source>
        <dbReference type="EMBL" id="KJS62963.1"/>
    </source>
</evidence>
<reference evidence="3 4" key="1">
    <citation type="submission" date="2015-02" db="EMBL/GenBank/DDBJ databases">
        <authorList>
            <person name="Ju K.-S."/>
            <person name="Doroghazi J.R."/>
            <person name="Metcalf W."/>
        </authorList>
    </citation>
    <scope>NUCLEOTIDE SEQUENCE [LARGE SCALE GENOMIC DNA]</scope>
    <source>
        <strain evidence="3 4">ATCC 31215</strain>
    </source>
</reference>
<evidence type="ECO:0000256" key="1">
    <source>
        <dbReference type="SAM" id="MobiDB-lite"/>
    </source>
</evidence>
<feature type="region of interest" description="Disordered" evidence="1">
    <location>
        <begin position="52"/>
        <end position="76"/>
    </location>
</feature>
<sequence>MHRKSRQDDRRIDVIVILAILATGVLLIVLGVQADSLGTIAIALSGLYTSWSTTRPSPPANGPAAAPRSPEDARDA</sequence>
<accession>A0A0F2TIA7</accession>
<proteinExistence type="predicted"/>
<dbReference type="AlphaFoldDB" id="A0A0F2TIA7"/>
<keyword evidence="2" id="KW-0812">Transmembrane</keyword>
<name>A0A0F2TIA7_STRR3</name>
<dbReference type="PATRIC" id="fig|359131.3.peg.6205"/>
<organism evidence="3 4">
    <name type="scientific">Streptomyces rubellomurinus (strain ATCC 31215)</name>
    <dbReference type="NCBI Taxonomy" id="359131"/>
    <lineage>
        <taxon>Bacteria</taxon>
        <taxon>Bacillati</taxon>
        <taxon>Actinomycetota</taxon>
        <taxon>Actinomycetes</taxon>
        <taxon>Kitasatosporales</taxon>
        <taxon>Streptomycetaceae</taxon>
        <taxon>Streptomyces</taxon>
    </lineage>
</organism>
<protein>
    <submittedName>
        <fullName evidence="3">Uncharacterized protein</fullName>
    </submittedName>
</protein>
<dbReference type="Proteomes" id="UP000033699">
    <property type="component" value="Unassembled WGS sequence"/>
</dbReference>
<feature type="transmembrane region" description="Helical" evidence="2">
    <location>
        <begin position="12"/>
        <end position="32"/>
    </location>
</feature>
<keyword evidence="2" id="KW-0472">Membrane</keyword>
<dbReference type="EMBL" id="JZKH01000007">
    <property type="protein sequence ID" value="KJS62963.1"/>
    <property type="molecule type" value="Genomic_DNA"/>
</dbReference>
<evidence type="ECO:0000313" key="4">
    <source>
        <dbReference type="Proteomes" id="UP000033699"/>
    </source>
</evidence>
<evidence type="ECO:0000256" key="2">
    <source>
        <dbReference type="SAM" id="Phobius"/>
    </source>
</evidence>
<dbReference type="RefSeq" id="WP_045692916.1">
    <property type="nucleotide sequence ID" value="NZ_JZKH01000007.1"/>
</dbReference>
<keyword evidence="2" id="KW-1133">Transmembrane helix</keyword>
<keyword evidence="4" id="KW-1185">Reference proteome</keyword>
<gene>
    <name evidence="3" type="ORF">VM95_05610</name>
</gene>